<proteinExistence type="predicted"/>
<dbReference type="AlphaFoldDB" id="A0A1I2KXG0"/>
<evidence type="ECO:0000313" key="1">
    <source>
        <dbReference type="EMBL" id="SFF71635.1"/>
    </source>
</evidence>
<gene>
    <name evidence="1" type="ORF">SAMN05216353_106140</name>
</gene>
<reference evidence="2" key="1">
    <citation type="submission" date="2016-10" db="EMBL/GenBank/DDBJ databases">
        <authorList>
            <person name="Varghese N."/>
            <person name="Submissions S."/>
        </authorList>
    </citation>
    <scope>NUCLEOTIDE SEQUENCE [LARGE SCALE GENOMIC DNA]</scope>
    <source>
        <strain evidence="2">FP5</strain>
    </source>
</reference>
<evidence type="ECO:0000313" key="2">
    <source>
        <dbReference type="Proteomes" id="UP000198897"/>
    </source>
</evidence>
<evidence type="ECO:0008006" key="3">
    <source>
        <dbReference type="Google" id="ProtNLM"/>
    </source>
</evidence>
<accession>A0A1I2KXG0</accession>
<dbReference type="Proteomes" id="UP000198897">
    <property type="component" value="Unassembled WGS sequence"/>
</dbReference>
<keyword evidence="2" id="KW-1185">Reference proteome</keyword>
<organism evidence="1 2">
    <name type="scientific">Halobacillus alkaliphilus</name>
    <dbReference type="NCBI Taxonomy" id="396056"/>
    <lineage>
        <taxon>Bacteria</taxon>
        <taxon>Bacillati</taxon>
        <taxon>Bacillota</taxon>
        <taxon>Bacilli</taxon>
        <taxon>Bacillales</taxon>
        <taxon>Bacillaceae</taxon>
        <taxon>Halobacillus</taxon>
    </lineage>
</organism>
<dbReference type="EMBL" id="FOOG01000006">
    <property type="protein sequence ID" value="SFF71635.1"/>
    <property type="molecule type" value="Genomic_DNA"/>
</dbReference>
<dbReference type="RefSeq" id="WP_089751052.1">
    <property type="nucleotide sequence ID" value="NZ_FOOG01000006.1"/>
</dbReference>
<protein>
    <recommendedName>
        <fullName evidence="3">Helix-turn-helix domain-containing protein</fullName>
    </recommendedName>
</protein>
<sequence length="182" mass="22112">MEQYTVDQALEKLKQYKITTHKESLRRWLRNGTIKGVEPATRKDGWRINKDDLWSFIEERTLIEETQKPNATNVVKEGDAREFYRAEMWWEIARKNMFEGSVEVKKTDVRSCIKQKNYSEKFETYIWNRITEHTWQATPRIFYLHDAFLFSSQRIKMDTNYKERKEQILFALIEYLRNNGIK</sequence>
<dbReference type="OrthoDB" id="2967938at2"/>
<name>A0A1I2KXG0_9BACI</name>